<dbReference type="EMBL" id="MSFN02000001">
    <property type="protein sequence ID" value="PTU25264.1"/>
    <property type="molecule type" value="Genomic_DNA"/>
</dbReference>
<comment type="caution">
    <text evidence="2">The sequence shown here is derived from an EMBL/GenBank/DDBJ whole genome shotgun (WGS) entry which is preliminary data.</text>
</comment>
<dbReference type="GeneID" id="63816524"/>
<sequence>MGGKRPGVYGTMGHPASITIALWTPPNRQIRRKSESWEYFAKRELRLRRPPLDLFVEGLEEELLFYFIFIEFDGSTVSLKIIHPSQSSLLFWTLSLEESRNSDWLTKTCSRSSNNNINKNGQEQQMEFEENAEPICSSSMVNSPPNPSSPVTRSTRSSHD</sequence>
<feature type="region of interest" description="Disordered" evidence="1">
    <location>
        <begin position="114"/>
        <end position="160"/>
    </location>
</feature>
<proteinExistence type="predicted"/>
<evidence type="ECO:0000256" key="1">
    <source>
        <dbReference type="SAM" id="MobiDB-lite"/>
    </source>
</evidence>
<protein>
    <submittedName>
        <fullName evidence="2">Uncharacterized protein</fullName>
    </submittedName>
</protein>
<gene>
    <name evidence="2" type="ORF">P175DRAFT_0528803</name>
</gene>
<feature type="compositionally biased region" description="Low complexity" evidence="1">
    <location>
        <begin position="137"/>
        <end position="160"/>
    </location>
</feature>
<dbReference type="AlphaFoldDB" id="A0A2T5M9Q3"/>
<organism evidence="2 3">
    <name type="scientific">Aspergillus ochraceoroseus IBT 24754</name>
    <dbReference type="NCBI Taxonomy" id="1392256"/>
    <lineage>
        <taxon>Eukaryota</taxon>
        <taxon>Fungi</taxon>
        <taxon>Dikarya</taxon>
        <taxon>Ascomycota</taxon>
        <taxon>Pezizomycotina</taxon>
        <taxon>Eurotiomycetes</taxon>
        <taxon>Eurotiomycetidae</taxon>
        <taxon>Eurotiales</taxon>
        <taxon>Aspergillaceae</taxon>
        <taxon>Aspergillus</taxon>
        <taxon>Aspergillus subgen. Nidulantes</taxon>
    </lineage>
</organism>
<evidence type="ECO:0000313" key="2">
    <source>
        <dbReference type="EMBL" id="PTU25264.1"/>
    </source>
</evidence>
<accession>A0A2T5M9Q3</accession>
<name>A0A2T5M9Q3_9EURO</name>
<dbReference type="RefSeq" id="XP_040756656.1">
    <property type="nucleotide sequence ID" value="XM_040899642.1"/>
</dbReference>
<dbReference type="Proteomes" id="UP000244073">
    <property type="component" value="Unassembled WGS sequence"/>
</dbReference>
<reference evidence="2 3" key="1">
    <citation type="journal article" date="2018" name="Proc. Natl. Acad. Sci. U.S.A.">
        <title>Linking secondary metabolites to gene clusters through genome sequencing of six diverse Aspergillus species.</title>
        <authorList>
            <person name="Kaerboelling I."/>
            <person name="Vesth T.C."/>
            <person name="Frisvad J.C."/>
            <person name="Nybo J.L."/>
            <person name="Theobald S."/>
            <person name="Kuo A."/>
            <person name="Bowyer P."/>
            <person name="Matsuda Y."/>
            <person name="Mondo S."/>
            <person name="Lyhne E.K."/>
            <person name="Kogle M.E."/>
            <person name="Clum A."/>
            <person name="Lipzen A."/>
            <person name="Salamov A."/>
            <person name="Ngan C.Y."/>
            <person name="Daum C."/>
            <person name="Chiniquy J."/>
            <person name="Barry K."/>
            <person name="LaButti K."/>
            <person name="Haridas S."/>
            <person name="Simmons B.A."/>
            <person name="Magnuson J.K."/>
            <person name="Mortensen U.H."/>
            <person name="Larsen T.O."/>
            <person name="Grigoriev I.V."/>
            <person name="Baker S.E."/>
            <person name="Andersen M.R."/>
        </authorList>
    </citation>
    <scope>NUCLEOTIDE SEQUENCE [LARGE SCALE GENOMIC DNA]</scope>
    <source>
        <strain evidence="2 3">IBT 24754</strain>
    </source>
</reference>
<feature type="compositionally biased region" description="Polar residues" evidence="1">
    <location>
        <begin position="114"/>
        <end position="125"/>
    </location>
</feature>
<dbReference type="VEuPathDB" id="FungiDB:P175DRAFT_0528803"/>
<evidence type="ECO:0000313" key="3">
    <source>
        <dbReference type="Proteomes" id="UP000244073"/>
    </source>
</evidence>